<protein>
    <recommendedName>
        <fullName evidence="3">F-box domain-containing protein</fullName>
    </recommendedName>
</protein>
<sequence>MALLTNLPAELLKKIIDYILEEGPFVKDYGWYGHERKQDIRFKAKYLPPPPPCRATTLLARG</sequence>
<evidence type="ECO:0000313" key="2">
    <source>
        <dbReference type="Proteomes" id="UP001164743"/>
    </source>
</evidence>
<gene>
    <name evidence="1" type="ORF">PtA15_5A81</name>
</gene>
<proteinExistence type="predicted"/>
<dbReference type="Proteomes" id="UP001164743">
    <property type="component" value="Chromosome 5A"/>
</dbReference>
<keyword evidence="2" id="KW-1185">Reference proteome</keyword>
<dbReference type="RefSeq" id="XP_053020066.1">
    <property type="nucleotide sequence ID" value="XM_053169622.1"/>
</dbReference>
<evidence type="ECO:0008006" key="3">
    <source>
        <dbReference type="Google" id="ProtNLM"/>
    </source>
</evidence>
<dbReference type="EMBL" id="CP110425">
    <property type="protein sequence ID" value="WAQ84511.1"/>
    <property type="molecule type" value="Genomic_DNA"/>
</dbReference>
<name>A0ABY7CH15_9BASI</name>
<accession>A0ABY7CH15</accession>
<organism evidence="1 2">
    <name type="scientific">Puccinia triticina</name>
    <dbReference type="NCBI Taxonomy" id="208348"/>
    <lineage>
        <taxon>Eukaryota</taxon>
        <taxon>Fungi</taxon>
        <taxon>Dikarya</taxon>
        <taxon>Basidiomycota</taxon>
        <taxon>Pucciniomycotina</taxon>
        <taxon>Pucciniomycetes</taxon>
        <taxon>Pucciniales</taxon>
        <taxon>Pucciniaceae</taxon>
        <taxon>Puccinia</taxon>
    </lineage>
</organism>
<reference evidence="1" key="1">
    <citation type="submission" date="2022-10" db="EMBL/GenBank/DDBJ databases">
        <title>Puccinia triticina Genome sequencing and assembly.</title>
        <authorList>
            <person name="Li C."/>
        </authorList>
    </citation>
    <scope>NUCLEOTIDE SEQUENCE</scope>
    <source>
        <strain evidence="1">Pt15</strain>
    </source>
</reference>
<dbReference type="GeneID" id="77810506"/>
<evidence type="ECO:0000313" key="1">
    <source>
        <dbReference type="EMBL" id="WAQ84511.1"/>
    </source>
</evidence>